<keyword evidence="12" id="KW-0645">Protease</keyword>
<dbReference type="Gene3D" id="3.40.710.10">
    <property type="entry name" value="DD-peptidase/beta-lactamase superfamily"/>
    <property type="match status" value="1"/>
</dbReference>
<dbReference type="GO" id="GO:0008360">
    <property type="term" value="P:regulation of cell shape"/>
    <property type="evidence" value="ECO:0007669"/>
    <property type="project" value="UniProtKB-KW"/>
</dbReference>
<dbReference type="Proteomes" id="UP000541058">
    <property type="component" value="Unassembled WGS sequence"/>
</dbReference>
<keyword evidence="5" id="KW-0573">Peptidoglycan synthesis</keyword>
<evidence type="ECO:0000256" key="4">
    <source>
        <dbReference type="ARBA" id="ARBA00022960"/>
    </source>
</evidence>
<reference evidence="12 13" key="1">
    <citation type="journal article" date="2020" name="Biotechnol. Biofuels">
        <title>New insights from the biogas microbiome by comprehensive genome-resolved metagenomics of nearly 1600 species originating from multiple anaerobic digesters.</title>
        <authorList>
            <person name="Campanaro S."/>
            <person name="Treu L."/>
            <person name="Rodriguez-R L.M."/>
            <person name="Kovalovszki A."/>
            <person name="Ziels R.M."/>
            <person name="Maus I."/>
            <person name="Zhu X."/>
            <person name="Kougias P.G."/>
            <person name="Basile A."/>
            <person name="Luo G."/>
            <person name="Schluter A."/>
            <person name="Konstantinidis K.T."/>
            <person name="Angelidaki I."/>
        </authorList>
    </citation>
    <scope>NUCLEOTIDE SEQUENCE [LARGE SCALE GENOMIC DNA]</scope>
    <source>
        <strain evidence="12">AS23ysBPME_34</strain>
    </source>
</reference>
<keyword evidence="4" id="KW-0133">Cell shape</keyword>
<evidence type="ECO:0000256" key="5">
    <source>
        <dbReference type="ARBA" id="ARBA00022984"/>
    </source>
</evidence>
<dbReference type="GO" id="GO:0009002">
    <property type="term" value="F:serine-type D-Ala-D-Ala carboxypeptidase activity"/>
    <property type="evidence" value="ECO:0007669"/>
    <property type="project" value="InterPro"/>
</dbReference>
<dbReference type="InterPro" id="IPR018044">
    <property type="entry name" value="Peptidase_S11"/>
</dbReference>
<dbReference type="AlphaFoldDB" id="A0A7X8C465"/>
<dbReference type="InterPro" id="IPR012338">
    <property type="entry name" value="Beta-lactam/transpept-like"/>
</dbReference>
<evidence type="ECO:0000256" key="8">
    <source>
        <dbReference type="PIRSR" id="PIRSR618044-2"/>
    </source>
</evidence>
<dbReference type="PANTHER" id="PTHR21581">
    <property type="entry name" value="D-ALANYL-D-ALANINE CARBOXYPEPTIDASE"/>
    <property type="match status" value="1"/>
</dbReference>
<feature type="domain" description="Peptidase S11 D-alanyl-D-alanine carboxypeptidase A N-terminal" evidence="11">
    <location>
        <begin position="66"/>
        <end position="316"/>
    </location>
</feature>
<keyword evidence="3" id="KW-0378">Hydrolase</keyword>
<accession>A0A7X8C465</accession>
<sequence>MLNLTSKFSKYLLTFLTLSMISGPIGVSAQVSKTPILRGDVPVIEETDPYVLPEDYPQDILDWYASNIDARSYVVMDGETNRVLAEQKANTRYPIASMSKVASIYLVYQAIKDGKLKMDDKIEIPQAIEDNMSFNPEMSAMGLYGGVEYTVKDLIYGVMLLSGNDATSALMWHLYGSEQEGVKAIRELLKSWGMTNFEFYTVSGIPNQYIPEDWWIEGSVADNENQMTASDVALMAQHIVRDFPEILEVTSAESYVAQEGTEYEVVMSNPNQLLPGGAYERAEITGLKSGMTDAAGKNFVASGKENGREIYVVVMGLFDTAEMVMSSYWEVEILLDKLAEYPDLYKNEGLPVNQHEKPVEEETTVDGETTQSDEIESLIKEHGIPNENRRDNPITNFMKDIFNFFK</sequence>
<evidence type="ECO:0000256" key="3">
    <source>
        <dbReference type="ARBA" id="ARBA00022801"/>
    </source>
</evidence>
<feature type="region of interest" description="Disordered" evidence="10">
    <location>
        <begin position="352"/>
        <end position="372"/>
    </location>
</feature>
<feature type="binding site" evidence="8">
    <location>
        <position position="288"/>
    </location>
    <ligand>
        <name>substrate</name>
    </ligand>
</feature>
<keyword evidence="6" id="KW-0961">Cell wall biogenesis/degradation</keyword>
<evidence type="ECO:0000256" key="7">
    <source>
        <dbReference type="PIRSR" id="PIRSR618044-1"/>
    </source>
</evidence>
<proteinExistence type="inferred from homology"/>
<evidence type="ECO:0000256" key="9">
    <source>
        <dbReference type="RuleBase" id="RU004016"/>
    </source>
</evidence>
<keyword evidence="12" id="KW-0121">Carboxypeptidase</keyword>
<comment type="similarity">
    <text evidence="1 9">Belongs to the peptidase S11 family.</text>
</comment>
<dbReference type="InterPro" id="IPR001967">
    <property type="entry name" value="Peptidase_S11_N"/>
</dbReference>
<dbReference type="GO" id="GO:0071555">
    <property type="term" value="P:cell wall organization"/>
    <property type="evidence" value="ECO:0007669"/>
    <property type="project" value="UniProtKB-KW"/>
</dbReference>
<dbReference type="GO" id="GO:0009252">
    <property type="term" value="P:peptidoglycan biosynthetic process"/>
    <property type="evidence" value="ECO:0007669"/>
    <property type="project" value="UniProtKB-KW"/>
</dbReference>
<keyword evidence="2" id="KW-0732">Signal</keyword>
<dbReference type="Pfam" id="PF00768">
    <property type="entry name" value="Peptidase_S11"/>
    <property type="match status" value="1"/>
</dbReference>
<dbReference type="PRINTS" id="PR00725">
    <property type="entry name" value="DADACBPTASE1"/>
</dbReference>
<protein>
    <submittedName>
        <fullName evidence="12">D-alanyl-D-alanine carboxypeptidase</fullName>
    </submittedName>
</protein>
<organism evidence="12 13">
    <name type="scientific">Globicatella sulfidifaciens</name>
    <dbReference type="NCBI Taxonomy" id="136093"/>
    <lineage>
        <taxon>Bacteria</taxon>
        <taxon>Bacillati</taxon>
        <taxon>Bacillota</taxon>
        <taxon>Bacilli</taxon>
        <taxon>Lactobacillales</taxon>
        <taxon>Aerococcaceae</taxon>
        <taxon>Globicatella</taxon>
    </lineage>
</organism>
<evidence type="ECO:0000256" key="6">
    <source>
        <dbReference type="ARBA" id="ARBA00023316"/>
    </source>
</evidence>
<feature type="compositionally biased region" description="Acidic residues" evidence="10">
    <location>
        <begin position="361"/>
        <end position="372"/>
    </location>
</feature>
<dbReference type="SUPFAM" id="SSF56601">
    <property type="entry name" value="beta-lactamase/transpeptidase-like"/>
    <property type="match status" value="1"/>
</dbReference>
<feature type="active site" description="Proton acceptor" evidence="7">
    <location>
        <position position="100"/>
    </location>
</feature>
<feature type="active site" description="Acyl-ester intermediate" evidence="7">
    <location>
        <position position="97"/>
    </location>
</feature>
<feature type="active site" evidence="7">
    <location>
        <position position="162"/>
    </location>
</feature>
<evidence type="ECO:0000259" key="11">
    <source>
        <dbReference type="Pfam" id="PF00768"/>
    </source>
</evidence>
<name>A0A7X8C465_9LACT</name>
<evidence type="ECO:0000256" key="2">
    <source>
        <dbReference type="ARBA" id="ARBA00022729"/>
    </source>
</evidence>
<dbReference type="EMBL" id="JAAYSM010000199">
    <property type="protein sequence ID" value="NLJ18469.1"/>
    <property type="molecule type" value="Genomic_DNA"/>
</dbReference>
<gene>
    <name evidence="12" type="ORF">GX355_06370</name>
</gene>
<evidence type="ECO:0000313" key="12">
    <source>
        <dbReference type="EMBL" id="NLJ18469.1"/>
    </source>
</evidence>
<comment type="caution">
    <text evidence="12">The sequence shown here is derived from an EMBL/GenBank/DDBJ whole genome shotgun (WGS) entry which is preliminary data.</text>
</comment>
<evidence type="ECO:0000256" key="10">
    <source>
        <dbReference type="SAM" id="MobiDB-lite"/>
    </source>
</evidence>
<evidence type="ECO:0000313" key="13">
    <source>
        <dbReference type="Proteomes" id="UP000541058"/>
    </source>
</evidence>
<dbReference type="PANTHER" id="PTHR21581:SF11">
    <property type="entry name" value="D-ALANYL-D-ALANINE CARBOXYPEPTIDASE DACA"/>
    <property type="match status" value="1"/>
</dbReference>
<dbReference type="GO" id="GO:0006508">
    <property type="term" value="P:proteolysis"/>
    <property type="evidence" value="ECO:0007669"/>
    <property type="project" value="InterPro"/>
</dbReference>
<evidence type="ECO:0000256" key="1">
    <source>
        <dbReference type="ARBA" id="ARBA00007164"/>
    </source>
</evidence>